<dbReference type="InterPro" id="IPR013087">
    <property type="entry name" value="Znf_C2H2_type"/>
</dbReference>
<evidence type="ECO:0000256" key="9">
    <source>
        <dbReference type="SAM" id="MobiDB-lite"/>
    </source>
</evidence>
<keyword evidence="7" id="KW-0804">Transcription</keyword>
<dbReference type="Gene3D" id="3.30.160.60">
    <property type="entry name" value="Classic Zinc Finger"/>
    <property type="match status" value="1"/>
</dbReference>
<dbReference type="InterPro" id="IPR055187">
    <property type="entry name" value="C2CH-3rd_BIRD-IDD"/>
</dbReference>
<evidence type="ECO:0000256" key="2">
    <source>
        <dbReference type="ARBA" id="ARBA00022737"/>
    </source>
</evidence>
<name>A0AAV5MPM9_9ROSI</name>
<evidence type="ECO:0000256" key="1">
    <source>
        <dbReference type="ARBA" id="ARBA00022723"/>
    </source>
</evidence>
<keyword evidence="2" id="KW-0677">Repeat</keyword>
<dbReference type="PROSITE" id="PS00028">
    <property type="entry name" value="ZINC_FINGER_C2H2_1"/>
    <property type="match status" value="1"/>
</dbReference>
<dbReference type="Pfam" id="PF22996">
    <property type="entry name" value="C2H2-2nd_BIRD-IDD"/>
    <property type="match status" value="1"/>
</dbReference>
<dbReference type="PROSITE" id="PS50157">
    <property type="entry name" value="ZINC_FINGER_C2H2_2"/>
    <property type="match status" value="1"/>
</dbReference>
<reference evidence="11 12" key="1">
    <citation type="journal article" date="2021" name="Commun. Biol.">
        <title>The genome of Shorea leprosula (Dipterocarpaceae) highlights the ecological relevance of drought in aseasonal tropical rainforests.</title>
        <authorList>
            <person name="Ng K.K.S."/>
            <person name="Kobayashi M.J."/>
            <person name="Fawcett J.A."/>
            <person name="Hatakeyama M."/>
            <person name="Paape T."/>
            <person name="Ng C.H."/>
            <person name="Ang C.C."/>
            <person name="Tnah L.H."/>
            <person name="Lee C.T."/>
            <person name="Nishiyama T."/>
            <person name="Sese J."/>
            <person name="O'Brien M.J."/>
            <person name="Copetti D."/>
            <person name="Mohd Noor M.I."/>
            <person name="Ong R.C."/>
            <person name="Putra M."/>
            <person name="Sireger I.Z."/>
            <person name="Indrioko S."/>
            <person name="Kosugi Y."/>
            <person name="Izuno A."/>
            <person name="Isagi Y."/>
            <person name="Lee S.L."/>
            <person name="Shimizu K.K."/>
        </authorList>
    </citation>
    <scope>NUCLEOTIDE SEQUENCE [LARGE SCALE GENOMIC DNA]</scope>
    <source>
        <strain evidence="11">214</strain>
    </source>
</reference>
<dbReference type="Pfam" id="PF22995">
    <property type="entry name" value="C2CH-3rd_BIRD-IDD"/>
    <property type="match status" value="1"/>
</dbReference>
<keyword evidence="12" id="KW-1185">Reference proteome</keyword>
<protein>
    <recommendedName>
        <fullName evidence="10">C2H2-type domain-containing protein</fullName>
    </recommendedName>
</protein>
<evidence type="ECO:0000259" key="10">
    <source>
        <dbReference type="PROSITE" id="PS50157"/>
    </source>
</evidence>
<dbReference type="InterPro" id="IPR031140">
    <property type="entry name" value="IDD1-16"/>
</dbReference>
<dbReference type="InterPro" id="IPR055186">
    <property type="entry name" value="C2H2-2nd_BIRD-IDD"/>
</dbReference>
<sequence>MMKDLLFHQQQQQVVLEENMTNLTSASGEANVSSGQYLAPPVPQPQLPPAKKKRNLPGNPDPDAEVIALSPKTLLATNRFLCEICNKGFQRDQNLQLHRRGHNLPWKLKQRTNKEVRKKVYVCPEPGCVHHDPSRALGDLTGIKKHFCRKHGEKKWKCEKCSKRYAVQSDWKAHSKTCGTKEYRCDCGTLFSR</sequence>
<evidence type="ECO:0000256" key="4">
    <source>
        <dbReference type="ARBA" id="ARBA00022833"/>
    </source>
</evidence>
<dbReference type="Proteomes" id="UP001054252">
    <property type="component" value="Unassembled WGS sequence"/>
</dbReference>
<evidence type="ECO:0000256" key="8">
    <source>
        <dbReference type="PROSITE-ProRule" id="PRU00042"/>
    </source>
</evidence>
<evidence type="ECO:0000313" key="11">
    <source>
        <dbReference type="EMBL" id="GKV51936.1"/>
    </source>
</evidence>
<keyword evidence="5" id="KW-0805">Transcription regulation</keyword>
<dbReference type="EMBL" id="BPVZ01000568">
    <property type="protein sequence ID" value="GKV51936.1"/>
    <property type="molecule type" value="Genomic_DNA"/>
</dbReference>
<feature type="domain" description="C2H2-type" evidence="10">
    <location>
        <begin position="80"/>
        <end position="102"/>
    </location>
</feature>
<evidence type="ECO:0000256" key="6">
    <source>
        <dbReference type="ARBA" id="ARBA00023125"/>
    </source>
</evidence>
<evidence type="ECO:0000256" key="5">
    <source>
        <dbReference type="ARBA" id="ARBA00023015"/>
    </source>
</evidence>
<dbReference type="SUPFAM" id="SSF57667">
    <property type="entry name" value="beta-beta-alpha zinc fingers"/>
    <property type="match status" value="1"/>
</dbReference>
<dbReference type="SMART" id="SM00355">
    <property type="entry name" value="ZnF_C2H2"/>
    <property type="match status" value="3"/>
</dbReference>
<gene>
    <name evidence="11" type="ORF">SLEP1_g58549</name>
</gene>
<comment type="caution">
    <text evidence="11">The sequence shown here is derived from an EMBL/GenBank/DDBJ whole genome shotgun (WGS) entry which is preliminary data.</text>
</comment>
<keyword evidence="4" id="KW-0862">Zinc</keyword>
<feature type="region of interest" description="Disordered" evidence="9">
    <location>
        <begin position="26"/>
        <end position="64"/>
    </location>
</feature>
<dbReference type="PANTHER" id="PTHR10593:SF236">
    <property type="entry name" value="PROTEIN INDETERMINATE-DOMAIN 11"/>
    <property type="match status" value="1"/>
</dbReference>
<dbReference type="GO" id="GO:0003677">
    <property type="term" value="F:DNA binding"/>
    <property type="evidence" value="ECO:0007669"/>
    <property type="project" value="UniProtKB-KW"/>
</dbReference>
<dbReference type="GO" id="GO:0005634">
    <property type="term" value="C:nucleus"/>
    <property type="evidence" value="ECO:0007669"/>
    <property type="project" value="TreeGrafter"/>
</dbReference>
<dbReference type="PANTHER" id="PTHR10593">
    <property type="entry name" value="SERINE/THREONINE-PROTEIN KINASE RIO"/>
    <property type="match status" value="1"/>
</dbReference>
<keyword evidence="3 8" id="KW-0863">Zinc-finger</keyword>
<evidence type="ECO:0000256" key="7">
    <source>
        <dbReference type="ARBA" id="ARBA00023163"/>
    </source>
</evidence>
<dbReference type="FunFam" id="3.30.160.60:FF:000554">
    <property type="entry name" value="protein indeterminate-domain 12-like"/>
    <property type="match status" value="1"/>
</dbReference>
<keyword evidence="6" id="KW-0238">DNA-binding</keyword>
<dbReference type="GO" id="GO:0008270">
    <property type="term" value="F:zinc ion binding"/>
    <property type="evidence" value="ECO:0007669"/>
    <property type="project" value="UniProtKB-KW"/>
</dbReference>
<proteinExistence type="predicted"/>
<accession>A0AAV5MPM9</accession>
<evidence type="ECO:0000313" key="12">
    <source>
        <dbReference type="Proteomes" id="UP001054252"/>
    </source>
</evidence>
<dbReference type="GO" id="GO:0003700">
    <property type="term" value="F:DNA-binding transcription factor activity"/>
    <property type="evidence" value="ECO:0007669"/>
    <property type="project" value="TreeGrafter"/>
</dbReference>
<evidence type="ECO:0000256" key="3">
    <source>
        <dbReference type="ARBA" id="ARBA00022771"/>
    </source>
</evidence>
<dbReference type="InterPro" id="IPR036236">
    <property type="entry name" value="Znf_C2H2_sf"/>
</dbReference>
<feature type="compositionally biased region" description="Polar residues" evidence="9">
    <location>
        <begin position="26"/>
        <end position="36"/>
    </location>
</feature>
<organism evidence="11 12">
    <name type="scientific">Rubroshorea leprosula</name>
    <dbReference type="NCBI Taxonomy" id="152421"/>
    <lineage>
        <taxon>Eukaryota</taxon>
        <taxon>Viridiplantae</taxon>
        <taxon>Streptophyta</taxon>
        <taxon>Embryophyta</taxon>
        <taxon>Tracheophyta</taxon>
        <taxon>Spermatophyta</taxon>
        <taxon>Magnoliopsida</taxon>
        <taxon>eudicotyledons</taxon>
        <taxon>Gunneridae</taxon>
        <taxon>Pentapetalae</taxon>
        <taxon>rosids</taxon>
        <taxon>malvids</taxon>
        <taxon>Malvales</taxon>
        <taxon>Dipterocarpaceae</taxon>
        <taxon>Rubroshorea</taxon>
    </lineage>
</organism>
<dbReference type="AlphaFoldDB" id="A0AAV5MPM9"/>
<keyword evidence="1" id="KW-0479">Metal-binding</keyword>